<gene>
    <name evidence="1" type="ORF">ERS852385_02171</name>
</gene>
<keyword evidence="2" id="KW-1185">Reference proteome</keyword>
<dbReference type="STRING" id="187979.ERS852385_02171"/>
<evidence type="ECO:0000313" key="2">
    <source>
        <dbReference type="Proteomes" id="UP000095546"/>
    </source>
</evidence>
<dbReference type="InterPro" id="IPR027417">
    <property type="entry name" value="P-loop_NTPase"/>
</dbReference>
<evidence type="ECO:0000313" key="1">
    <source>
        <dbReference type="EMBL" id="CUO11765.1"/>
    </source>
</evidence>
<accession>A0A174CJ75</accession>
<protein>
    <submittedName>
        <fullName evidence="1">Uncharacterized protein</fullName>
    </submittedName>
</protein>
<reference evidence="1 2" key="1">
    <citation type="submission" date="2015-09" db="EMBL/GenBank/DDBJ databases">
        <authorList>
            <consortium name="Pathogen Informatics"/>
        </authorList>
    </citation>
    <scope>NUCLEOTIDE SEQUENCE [LARGE SCALE GENOMIC DNA]</scope>
    <source>
        <strain evidence="1 2">2789STDY5608828</strain>
    </source>
</reference>
<dbReference type="EMBL" id="CYYU01000032">
    <property type="protein sequence ID" value="CUO11765.1"/>
    <property type="molecule type" value="Genomic_DNA"/>
</dbReference>
<name>A0A174CJ75_9FIRM</name>
<organism evidence="1 2">
    <name type="scientific">Mitsuokella jalaludinii</name>
    <dbReference type="NCBI Taxonomy" id="187979"/>
    <lineage>
        <taxon>Bacteria</taxon>
        <taxon>Bacillati</taxon>
        <taxon>Bacillota</taxon>
        <taxon>Negativicutes</taxon>
        <taxon>Selenomonadales</taxon>
        <taxon>Selenomonadaceae</taxon>
        <taxon>Mitsuokella</taxon>
    </lineage>
</organism>
<proteinExistence type="predicted"/>
<dbReference type="SUPFAM" id="SSF52540">
    <property type="entry name" value="P-loop containing nucleoside triphosphate hydrolases"/>
    <property type="match status" value="1"/>
</dbReference>
<dbReference type="RefSeq" id="WP_055162993.1">
    <property type="nucleotide sequence ID" value="NZ_CABIWZ010000032.1"/>
</dbReference>
<sequence>MLDKYRDYFDIDPEYLAQINEAEIESHPDLWKKFYPHETFVKLVKDTISVISRKQKLSIWVEGAYGTGKSHAVLTLKKLLDASDEATKAYFDKYNDELSTDLYNKFQQLKNGDQKILTVHRYGSSNIHGDDDLVFAIQQSIVAALNNAGVSDHGEGALKDSAVTWLSDSLNKNYFNALIQKKYTDLFSGDDVDRIIEKLNTYAEQAMEQSSKGDALQTLMGKIMKVAREQHFSALTLTTTSLLNWIDAVIRRNNFKAIVFIWDEFTDYFRNNMRAMTGFQEIADFSGDKPFYLIIVTHNVMHMFPDSDKDWKRLMGRFVQPICNIELPENMAFRLMGDAMEENKDPQIQKDWHVTREDLYDRTHDSRKLVKDKAKINDAELKKILPIHPYAALLLKHISSAFDSNQRSMFDFIKNDRGDEIKGFQWFINNCGPYDANPLLTIDMLWDFFYEKGKEYLAPDIRSILDCYGLAANKNLDSERQRVLKTVLLLQAISQRTGDSVELFIPNERNLNNAFEGSDLENDEPVRTADSMVPDILYKKPMPGGKTQYSALINSGNVVEIDKQKEEQKKKSTSILVQEADMASALSLTGALRLRYEVKYVSYSNFKLTINKLRGQEDSIGNKLMAVVTFARDDEESVQIGKVIKEAIADGSYHIVFIDASITPLGNDLLDQYADAMANSIVNLKQDRSLANQYDNNAKDVLKKWRGKIASGEFMVYTQDKPAGERAVTFDQLVEYLFAIDRKHYSEGLETHGSVNDTMWQSTSLPTGVEYGAKEETKGQFRSGNEQTKLENYIGKEAWKVPEYWKSAPYLPISKIKVEIDKIIQDAFASGDRISIAQIYDFLQGWIYNLSATAPRQPN</sequence>
<dbReference type="OrthoDB" id="9812271at2"/>
<dbReference type="Proteomes" id="UP000095546">
    <property type="component" value="Unassembled WGS sequence"/>
</dbReference>
<dbReference type="AlphaFoldDB" id="A0A174CJ75"/>